<gene>
    <name evidence="1" type="ORF">ILYODFUR_032841</name>
</gene>
<organism evidence="1 2">
    <name type="scientific">Ilyodon furcidens</name>
    <name type="common">goldbreast splitfin</name>
    <dbReference type="NCBI Taxonomy" id="33524"/>
    <lineage>
        <taxon>Eukaryota</taxon>
        <taxon>Metazoa</taxon>
        <taxon>Chordata</taxon>
        <taxon>Craniata</taxon>
        <taxon>Vertebrata</taxon>
        <taxon>Euteleostomi</taxon>
        <taxon>Actinopterygii</taxon>
        <taxon>Neopterygii</taxon>
        <taxon>Teleostei</taxon>
        <taxon>Neoteleostei</taxon>
        <taxon>Acanthomorphata</taxon>
        <taxon>Ovalentaria</taxon>
        <taxon>Atherinomorphae</taxon>
        <taxon>Cyprinodontiformes</taxon>
        <taxon>Goodeidae</taxon>
        <taxon>Ilyodon</taxon>
    </lineage>
</organism>
<comment type="caution">
    <text evidence="1">The sequence shown here is derived from an EMBL/GenBank/DDBJ whole genome shotgun (WGS) entry which is preliminary data.</text>
</comment>
<evidence type="ECO:0000313" key="1">
    <source>
        <dbReference type="EMBL" id="MEQ2249776.1"/>
    </source>
</evidence>
<name>A0ABV0UYA7_9TELE</name>
<dbReference type="EMBL" id="JAHRIQ010086540">
    <property type="protein sequence ID" value="MEQ2249776.1"/>
    <property type="molecule type" value="Genomic_DNA"/>
</dbReference>
<proteinExistence type="predicted"/>
<accession>A0ABV0UYA7</accession>
<reference evidence="1 2" key="1">
    <citation type="submission" date="2021-06" db="EMBL/GenBank/DDBJ databases">
        <authorList>
            <person name="Palmer J.M."/>
        </authorList>
    </citation>
    <scope>NUCLEOTIDE SEQUENCE [LARGE SCALE GENOMIC DNA]</scope>
    <source>
        <strain evidence="2">if_2019</strain>
        <tissue evidence="1">Muscle</tissue>
    </source>
</reference>
<protein>
    <submittedName>
        <fullName evidence="1">Uncharacterized protein</fullName>
    </submittedName>
</protein>
<sequence length="111" mass="12893">MPGSIYCRSIANVNMWSLLNTTGSLTGNMCFGQNEVELFGNKHCRWMCCKTKEKYVEIHLMPNAKYSRGSVMLRGCFFSKGKKNWKPSATDELKICRHWLCQEKTLLKYLE</sequence>
<evidence type="ECO:0000313" key="2">
    <source>
        <dbReference type="Proteomes" id="UP001482620"/>
    </source>
</evidence>
<dbReference type="Proteomes" id="UP001482620">
    <property type="component" value="Unassembled WGS sequence"/>
</dbReference>
<keyword evidence="2" id="KW-1185">Reference proteome</keyword>